<feature type="transmembrane region" description="Helical" evidence="7">
    <location>
        <begin position="116"/>
        <end position="140"/>
    </location>
</feature>
<evidence type="ECO:0000313" key="8">
    <source>
        <dbReference type="EMBL" id="MDR6407172.1"/>
    </source>
</evidence>
<evidence type="ECO:0000256" key="4">
    <source>
        <dbReference type="ARBA" id="ARBA00022692"/>
    </source>
</evidence>
<feature type="transmembrane region" description="Helical" evidence="7">
    <location>
        <begin position="152"/>
        <end position="174"/>
    </location>
</feature>
<dbReference type="PANTHER" id="PTHR43141:SF4">
    <property type="entry name" value="CYTOCHROME BD2 SUBUNIT II"/>
    <property type="match status" value="1"/>
</dbReference>
<feature type="transmembrane region" description="Helical" evidence="7">
    <location>
        <begin position="87"/>
        <end position="104"/>
    </location>
</feature>
<evidence type="ECO:0000313" key="9">
    <source>
        <dbReference type="Proteomes" id="UP001264340"/>
    </source>
</evidence>
<evidence type="ECO:0000256" key="6">
    <source>
        <dbReference type="ARBA" id="ARBA00023136"/>
    </source>
</evidence>
<feature type="transmembrane region" description="Helical" evidence="7">
    <location>
        <begin position="253"/>
        <end position="272"/>
    </location>
</feature>
<dbReference type="RefSeq" id="WP_310118293.1">
    <property type="nucleotide sequence ID" value="NZ_JAVDQV010000001.1"/>
</dbReference>
<evidence type="ECO:0000256" key="3">
    <source>
        <dbReference type="ARBA" id="ARBA00022475"/>
    </source>
</evidence>
<evidence type="ECO:0000256" key="2">
    <source>
        <dbReference type="ARBA" id="ARBA00007543"/>
    </source>
</evidence>
<comment type="subcellular location">
    <subcellularLocation>
        <location evidence="1">Cell membrane</location>
        <topology evidence="1">Multi-pass membrane protein</topology>
    </subcellularLocation>
</comment>
<dbReference type="EMBL" id="JAVDRP010000001">
    <property type="protein sequence ID" value="MDR6407172.1"/>
    <property type="molecule type" value="Genomic_DNA"/>
</dbReference>
<keyword evidence="5 7" id="KW-1133">Transmembrane helix</keyword>
<evidence type="ECO:0000256" key="5">
    <source>
        <dbReference type="ARBA" id="ARBA00022989"/>
    </source>
</evidence>
<feature type="transmembrane region" description="Helical" evidence="7">
    <location>
        <begin position="186"/>
        <end position="209"/>
    </location>
</feature>
<dbReference type="PANTHER" id="PTHR43141">
    <property type="entry name" value="CYTOCHROME BD2 SUBUNIT II"/>
    <property type="match status" value="1"/>
</dbReference>
<reference evidence="8 9" key="1">
    <citation type="submission" date="2023-07" db="EMBL/GenBank/DDBJ databases">
        <title>Sorghum-associated microbial communities from plants grown in Nebraska, USA.</title>
        <authorList>
            <person name="Schachtman D."/>
        </authorList>
    </citation>
    <scope>NUCLEOTIDE SEQUENCE [LARGE SCALE GENOMIC DNA]</scope>
    <source>
        <strain evidence="8 9">DS1316</strain>
    </source>
</reference>
<dbReference type="Proteomes" id="UP001264340">
    <property type="component" value="Unassembled WGS sequence"/>
</dbReference>
<feature type="transmembrane region" description="Helical" evidence="7">
    <location>
        <begin position="221"/>
        <end position="246"/>
    </location>
</feature>
<feature type="transmembrane region" description="Helical" evidence="7">
    <location>
        <begin position="12"/>
        <end position="40"/>
    </location>
</feature>
<gene>
    <name evidence="8" type="ORF">J2804_000560</name>
</gene>
<evidence type="ECO:0000256" key="1">
    <source>
        <dbReference type="ARBA" id="ARBA00004651"/>
    </source>
</evidence>
<protein>
    <submittedName>
        <fullName evidence="8">Cytochrome d ubiquinol oxidase subunit II</fullName>
        <ecNumber evidence="8">1.10.3.-</ecNumber>
    </submittedName>
</protein>
<proteinExistence type="inferred from homology"/>
<keyword evidence="8" id="KW-0560">Oxidoreductase</keyword>
<keyword evidence="9" id="KW-1185">Reference proteome</keyword>
<keyword evidence="4 7" id="KW-0812">Transmembrane</keyword>
<organism evidence="8 9">
    <name type="scientific">Paraburkholderia terricola</name>
    <dbReference type="NCBI Taxonomy" id="169427"/>
    <lineage>
        <taxon>Bacteria</taxon>
        <taxon>Pseudomonadati</taxon>
        <taxon>Pseudomonadota</taxon>
        <taxon>Betaproteobacteria</taxon>
        <taxon>Burkholderiales</taxon>
        <taxon>Burkholderiaceae</taxon>
        <taxon>Paraburkholderia</taxon>
    </lineage>
</organism>
<feature type="transmembrane region" description="Helical" evidence="7">
    <location>
        <begin position="61"/>
        <end position="81"/>
    </location>
</feature>
<comment type="similarity">
    <text evidence="2">Belongs to the cytochrome ubiquinol oxidase subunit 2 family.</text>
</comment>
<dbReference type="GO" id="GO:0016491">
    <property type="term" value="F:oxidoreductase activity"/>
    <property type="evidence" value="ECO:0007669"/>
    <property type="project" value="UniProtKB-KW"/>
</dbReference>
<keyword evidence="3" id="KW-1003">Cell membrane</keyword>
<keyword evidence="6 7" id="KW-0472">Membrane</keyword>
<comment type="caution">
    <text evidence="8">The sequence shown here is derived from an EMBL/GenBank/DDBJ whole genome shotgun (WGS) entry which is preliminary data.</text>
</comment>
<feature type="transmembrane region" description="Helical" evidence="7">
    <location>
        <begin position="292"/>
        <end position="312"/>
    </location>
</feature>
<dbReference type="Pfam" id="PF02322">
    <property type="entry name" value="Cyt_bd_oxida_II"/>
    <property type="match status" value="1"/>
</dbReference>
<dbReference type="InterPro" id="IPR003317">
    <property type="entry name" value="Cyt-d_oxidase_su2"/>
</dbReference>
<evidence type="ECO:0000256" key="7">
    <source>
        <dbReference type="SAM" id="Phobius"/>
    </source>
</evidence>
<accession>A0ABU1LKD1</accession>
<dbReference type="EC" id="1.10.3.-" evidence="8"/>
<name>A0ABU1LKD1_9BURK</name>
<sequence>MDSSTHTMLAVTWFGLIGLMLAFYVITDGFDLGIGILSLLRKRREDHDVMVRTIGHVWDANETWLVVVGGALFGAFPDAYALLLQDLYLPVMALIAGLIMRGAAIEFRHGVAHGPLWDKVFGIGSLVAALAQGIVLGKVITGFVPGARGDVFVAVSALGVVAGYSLLGATYLVKKTVGTLEQWARRLALLCASITVAAAVLLTAATWFFSEVGHERWTQPGVFHLLLALGAAAALAFAAIMASLYFGSAGVPFRASVILFVLSFAGLAISLFPDFVPGKLGIVEAASDSATLVFMLIGIGLIFPVMIGYNLYQYYIFRGKVVAGSEAGE</sequence>